<dbReference type="GO" id="GO:0003677">
    <property type="term" value="F:DNA binding"/>
    <property type="evidence" value="ECO:0007669"/>
    <property type="project" value="UniProtKB-KW"/>
</dbReference>
<dbReference type="EnsemblBacteria" id="ABL77787">
    <property type="protein sequence ID" value="ABL77787"/>
    <property type="gene ID" value="Tpen_0378"/>
</dbReference>
<dbReference type="Pfam" id="PF26553">
    <property type="entry name" value="PDDEXK_19"/>
    <property type="match status" value="1"/>
</dbReference>
<evidence type="ECO:0000313" key="6">
    <source>
        <dbReference type="EMBL" id="ABL77787.1"/>
    </source>
</evidence>
<dbReference type="AlphaFoldDB" id="A1RX57"/>
<evidence type="ECO:0000256" key="1">
    <source>
        <dbReference type="ARBA" id="ARBA00023015"/>
    </source>
</evidence>
<organism evidence="6 7">
    <name type="scientific">Thermofilum pendens (strain DSM 2475 / Hrk 5)</name>
    <dbReference type="NCBI Taxonomy" id="368408"/>
    <lineage>
        <taxon>Archaea</taxon>
        <taxon>Thermoproteota</taxon>
        <taxon>Thermoprotei</taxon>
        <taxon>Thermofilales</taxon>
        <taxon>Thermofilaceae</taxon>
        <taxon>Thermofilum</taxon>
    </lineage>
</organism>
<dbReference type="CDD" id="cd00093">
    <property type="entry name" value="HTH_XRE"/>
    <property type="match status" value="1"/>
</dbReference>
<keyword evidence="1 4" id="KW-0805">Transcription regulation</keyword>
<sequence length="297" mass="33535">MTNKVVRFKSSEYCVDEVTVASKYILLEKRVKDAYQVTQYLAENLRVFSEFLEGLPLIIAESYKGEKIEEDVVYSRHNVPVVSSSTANSLLRGERKYLVYVSKGGVFVKLNGKELRKARERMGLSRGALAREVGVSARTIAYYEEGLSDATLEIAAKLEEILGSEIFEAISVDSLRELTKSGRPSVGSPAKRGRNVEWLISTLRDFVGERYFFDKAPLDAGFKVSLKTTSKFAIKAGISKEEEVQDVKELSEATETPVVILNNKEEILSEKVIVVDKRRPEKLRDYLSRIMENTRDE</sequence>
<dbReference type="InterPro" id="IPR059051">
    <property type="entry name" value="MTH_967_PDDEXK"/>
</dbReference>
<evidence type="ECO:0000259" key="5">
    <source>
        <dbReference type="PROSITE" id="PS50943"/>
    </source>
</evidence>
<dbReference type="SMART" id="SM00530">
    <property type="entry name" value="HTH_XRE"/>
    <property type="match status" value="1"/>
</dbReference>
<accession>A1RX57</accession>
<dbReference type="InterPro" id="IPR001387">
    <property type="entry name" value="Cro/C1-type_HTH"/>
</dbReference>
<proteinExistence type="inferred from homology"/>
<dbReference type="HOGENOM" id="CLU_935744_0_0_2"/>
<dbReference type="Gene3D" id="1.10.260.40">
    <property type="entry name" value="lambda repressor-like DNA-binding domains"/>
    <property type="match status" value="1"/>
</dbReference>
<gene>
    <name evidence="6" type="ordered locus">Tpen_0378</name>
</gene>
<dbReference type="eggNOG" id="arCOG04152">
    <property type="taxonomic scope" value="Archaea"/>
</dbReference>
<dbReference type="GO" id="GO:0003700">
    <property type="term" value="F:DNA-binding transcription factor activity"/>
    <property type="evidence" value="ECO:0007669"/>
    <property type="project" value="UniProtKB-UniRule"/>
</dbReference>
<evidence type="ECO:0000256" key="2">
    <source>
        <dbReference type="ARBA" id="ARBA00023125"/>
    </source>
</evidence>
<dbReference type="PROSITE" id="PS50943">
    <property type="entry name" value="HTH_CROC1"/>
    <property type="match status" value="1"/>
</dbReference>
<feature type="domain" description="HTH cro/C1-type" evidence="5">
    <location>
        <begin position="115"/>
        <end position="169"/>
    </location>
</feature>
<dbReference type="EMBL" id="CP000505">
    <property type="protein sequence ID" value="ABL77787.1"/>
    <property type="molecule type" value="Genomic_DNA"/>
</dbReference>
<protein>
    <recommendedName>
        <fullName evidence="4">Putative HTH-type transcriptional regulatory protein Tpen_0378</fullName>
    </recommendedName>
</protein>
<dbReference type="SUPFAM" id="SSF47413">
    <property type="entry name" value="lambda repressor-like DNA-binding domains"/>
    <property type="match status" value="1"/>
</dbReference>
<keyword evidence="2 4" id="KW-0238">DNA-binding</keyword>
<name>A1RX57_THEPD</name>
<evidence type="ECO:0000256" key="3">
    <source>
        <dbReference type="ARBA" id="ARBA00023163"/>
    </source>
</evidence>
<keyword evidence="7" id="KW-1185">Reference proteome</keyword>
<keyword evidence="3 4" id="KW-0804">Transcription</keyword>
<dbReference type="Proteomes" id="UP000000641">
    <property type="component" value="Chromosome"/>
</dbReference>
<evidence type="ECO:0000313" key="7">
    <source>
        <dbReference type="Proteomes" id="UP000000641"/>
    </source>
</evidence>
<dbReference type="HAMAP" id="MF_00584">
    <property type="entry name" value="HTH_type_cro_C1"/>
    <property type="match status" value="1"/>
</dbReference>
<reference evidence="7" key="1">
    <citation type="journal article" date="2008" name="J. Bacteriol.">
        <title>Genome sequence of Thermofilum pendens reveals an exceptional loss of biosynthetic pathways without genome reduction.</title>
        <authorList>
            <person name="Anderson I."/>
            <person name="Rodriguez J."/>
            <person name="Susanti D."/>
            <person name="Porat I."/>
            <person name="Reich C."/>
            <person name="Ulrich L.E."/>
            <person name="Elkins J.G."/>
            <person name="Mavromatis K."/>
            <person name="Lykidis A."/>
            <person name="Kim E."/>
            <person name="Thompson L.S."/>
            <person name="Nolan M."/>
            <person name="Land M."/>
            <person name="Copeland A."/>
            <person name="Lapidus A."/>
            <person name="Lucas S."/>
            <person name="Detter C."/>
            <person name="Zhulin I.B."/>
            <person name="Olsen G.J."/>
            <person name="Whitman W."/>
            <person name="Mukhopadhyay B."/>
            <person name="Bristow J."/>
            <person name="Kyrpides N."/>
        </authorList>
    </citation>
    <scope>NUCLEOTIDE SEQUENCE [LARGE SCALE GENOMIC DNA]</scope>
    <source>
        <strain evidence="7">DSM 2475 / Hrk 5</strain>
    </source>
</reference>
<dbReference type="STRING" id="368408.Tpen_0378"/>
<dbReference type="InterPro" id="IPR010982">
    <property type="entry name" value="Lambda_DNA-bd_dom_sf"/>
</dbReference>
<dbReference type="KEGG" id="tpe:Tpen_0378"/>
<dbReference type="InterPro" id="IPR020886">
    <property type="entry name" value="MTH_967-like"/>
</dbReference>
<dbReference type="Pfam" id="PF01381">
    <property type="entry name" value="HTH_3"/>
    <property type="match status" value="1"/>
</dbReference>
<evidence type="ECO:0000256" key="4">
    <source>
        <dbReference type="HAMAP-Rule" id="MF_00584"/>
    </source>
</evidence>